<keyword evidence="6" id="KW-1185">Reference proteome</keyword>
<proteinExistence type="predicted"/>
<comment type="caution">
    <text evidence="5">The sequence shown here is derived from an EMBL/GenBank/DDBJ whole genome shotgun (WGS) entry which is preliminary data.</text>
</comment>
<keyword evidence="2" id="KW-0604">Photosystem II</keyword>
<dbReference type="SUPFAM" id="SSF51735">
    <property type="entry name" value="NAD(P)-binding Rossmann-fold domains"/>
    <property type="match status" value="1"/>
</dbReference>
<dbReference type="InterPro" id="IPR016040">
    <property type="entry name" value="NAD(P)-bd_dom"/>
</dbReference>
<dbReference type="AlphaFoldDB" id="A0A841D9Y3"/>
<sequence>MEENTAGLPAEHTTGSPAEHTAGGPVQDILVTGGTGTLGRHVVDRLAEAGRPARVLSRTRGPYIGDLGTGAGLAAALDGVRTVVHLASDPRRRGADVEGARNLIAAAPAGTHLVFVSIVGVDRHPYSYYRAKYEVEGMIERSGLPYTILRAAQFHDLVLYGARTLARLPVVPVPAGVAFQPVAAEEVAARLAGLALGEPAGRVPDMGGPEILDAAELARIYLRSTGRRRPVLPVPVPGGVFAAYRRGVHLAPAHRDGRITFAQFLAAAQGRPGYAGVDR</sequence>
<feature type="domain" description="NAD(P)-binding" evidence="4">
    <location>
        <begin position="33"/>
        <end position="156"/>
    </location>
</feature>
<feature type="region of interest" description="Disordered" evidence="3">
    <location>
        <begin position="1"/>
        <end position="24"/>
    </location>
</feature>
<keyword evidence="1" id="KW-0602">Photosynthesis</keyword>
<evidence type="ECO:0000313" key="6">
    <source>
        <dbReference type="Proteomes" id="UP000562352"/>
    </source>
</evidence>
<evidence type="ECO:0000256" key="3">
    <source>
        <dbReference type="SAM" id="MobiDB-lite"/>
    </source>
</evidence>
<dbReference type="Proteomes" id="UP000562352">
    <property type="component" value="Unassembled WGS sequence"/>
</dbReference>
<dbReference type="GO" id="GO:0015979">
    <property type="term" value="P:photosynthesis"/>
    <property type="evidence" value="ECO:0007669"/>
    <property type="project" value="UniProtKB-KW"/>
</dbReference>
<organism evidence="5 6">
    <name type="scientific">Planomonospora venezuelensis</name>
    <dbReference type="NCBI Taxonomy" id="1999"/>
    <lineage>
        <taxon>Bacteria</taxon>
        <taxon>Bacillati</taxon>
        <taxon>Actinomycetota</taxon>
        <taxon>Actinomycetes</taxon>
        <taxon>Streptosporangiales</taxon>
        <taxon>Streptosporangiaceae</taxon>
        <taxon>Planomonospora</taxon>
    </lineage>
</organism>
<dbReference type="InterPro" id="IPR036291">
    <property type="entry name" value="NAD(P)-bd_dom_sf"/>
</dbReference>
<dbReference type="GO" id="GO:0009523">
    <property type="term" value="C:photosystem II"/>
    <property type="evidence" value="ECO:0007669"/>
    <property type="project" value="UniProtKB-KW"/>
</dbReference>
<dbReference type="PANTHER" id="PTHR47128">
    <property type="match status" value="1"/>
</dbReference>
<evidence type="ECO:0000313" key="5">
    <source>
        <dbReference type="EMBL" id="MBB5965128.1"/>
    </source>
</evidence>
<gene>
    <name evidence="5" type="ORF">FHS22_004414</name>
</gene>
<accession>A0A841D9Y3</accession>
<dbReference type="InterPro" id="IPR044256">
    <property type="entry name" value="HCF244-like"/>
</dbReference>
<reference evidence="5 6" key="1">
    <citation type="submission" date="2020-08" db="EMBL/GenBank/DDBJ databases">
        <title>Genomic Encyclopedia of Type Strains, Phase III (KMG-III): the genomes of soil and plant-associated and newly described type strains.</title>
        <authorList>
            <person name="Whitman W."/>
        </authorList>
    </citation>
    <scope>NUCLEOTIDE SEQUENCE [LARGE SCALE GENOMIC DNA]</scope>
    <source>
        <strain evidence="5 6">CECT 3303</strain>
    </source>
</reference>
<dbReference type="EMBL" id="JACHJJ010000015">
    <property type="protein sequence ID" value="MBB5965128.1"/>
    <property type="molecule type" value="Genomic_DNA"/>
</dbReference>
<evidence type="ECO:0000259" key="4">
    <source>
        <dbReference type="Pfam" id="PF13460"/>
    </source>
</evidence>
<protein>
    <submittedName>
        <fullName evidence="5">Uncharacterized protein YbjT (DUF2867 family)</fullName>
    </submittedName>
</protein>
<dbReference type="Pfam" id="PF13460">
    <property type="entry name" value="NAD_binding_10"/>
    <property type="match status" value="1"/>
</dbReference>
<dbReference type="PANTHER" id="PTHR47128:SF2">
    <property type="entry name" value="PROTEIN HIGH CHLOROPHYLL FLUORESCENCE PHENOTYPE 244, CHLOROPLASTIC"/>
    <property type="match status" value="1"/>
</dbReference>
<dbReference type="RefSeq" id="WP_221473939.1">
    <property type="nucleotide sequence ID" value="NZ_BAAAWZ010000001.1"/>
</dbReference>
<name>A0A841D9Y3_PLAVE</name>
<evidence type="ECO:0000256" key="1">
    <source>
        <dbReference type="ARBA" id="ARBA00022531"/>
    </source>
</evidence>
<dbReference type="Gene3D" id="3.40.50.720">
    <property type="entry name" value="NAD(P)-binding Rossmann-like Domain"/>
    <property type="match status" value="1"/>
</dbReference>
<evidence type="ECO:0000256" key="2">
    <source>
        <dbReference type="ARBA" id="ARBA00023276"/>
    </source>
</evidence>